<proteinExistence type="predicted"/>
<gene>
    <name evidence="1" type="ORF">Dda_2837</name>
</gene>
<name>A0AAD6J2I9_DREDA</name>
<sequence length="62" mass="7014">MKLGTMMEMVMMMVEEWESRDDDGGRRGPQNGAGCCGCAVRRACCKIGWLSITAARRHLFFR</sequence>
<evidence type="ECO:0000313" key="2">
    <source>
        <dbReference type="Proteomes" id="UP001221413"/>
    </source>
</evidence>
<dbReference type="EMBL" id="JAQGDS010000003">
    <property type="protein sequence ID" value="KAJ6262035.1"/>
    <property type="molecule type" value="Genomic_DNA"/>
</dbReference>
<evidence type="ECO:0000313" key="1">
    <source>
        <dbReference type="EMBL" id="KAJ6262035.1"/>
    </source>
</evidence>
<reference evidence="1" key="1">
    <citation type="submission" date="2023-01" db="EMBL/GenBank/DDBJ databases">
        <title>The chitinases involved in constricting ring structure development in the nematode-trapping fungus Drechslerella dactyloides.</title>
        <authorList>
            <person name="Wang R."/>
            <person name="Zhang L."/>
            <person name="Tang P."/>
            <person name="Li S."/>
            <person name="Liang L."/>
        </authorList>
    </citation>
    <scope>NUCLEOTIDE SEQUENCE</scope>
    <source>
        <strain evidence="1">YMF1.00031</strain>
    </source>
</reference>
<protein>
    <submittedName>
        <fullName evidence="1">Uncharacterized protein</fullName>
    </submittedName>
</protein>
<keyword evidence="2" id="KW-1185">Reference proteome</keyword>
<comment type="caution">
    <text evidence="1">The sequence shown here is derived from an EMBL/GenBank/DDBJ whole genome shotgun (WGS) entry which is preliminary data.</text>
</comment>
<organism evidence="1 2">
    <name type="scientific">Drechslerella dactyloides</name>
    <name type="common">Nematode-trapping fungus</name>
    <name type="synonym">Arthrobotrys dactyloides</name>
    <dbReference type="NCBI Taxonomy" id="74499"/>
    <lineage>
        <taxon>Eukaryota</taxon>
        <taxon>Fungi</taxon>
        <taxon>Dikarya</taxon>
        <taxon>Ascomycota</taxon>
        <taxon>Pezizomycotina</taxon>
        <taxon>Orbiliomycetes</taxon>
        <taxon>Orbiliales</taxon>
        <taxon>Orbiliaceae</taxon>
        <taxon>Drechslerella</taxon>
    </lineage>
</organism>
<accession>A0AAD6J2I9</accession>
<dbReference type="Proteomes" id="UP001221413">
    <property type="component" value="Unassembled WGS sequence"/>
</dbReference>
<dbReference type="AlphaFoldDB" id="A0AAD6J2I9"/>